<gene>
    <name evidence="6" type="ORF">SAMN02982931_03833</name>
</gene>
<dbReference type="PANTHER" id="PTHR43537">
    <property type="entry name" value="TRANSCRIPTIONAL REGULATOR, GNTR FAMILY"/>
    <property type="match status" value="1"/>
</dbReference>
<dbReference type="Proteomes" id="UP000199071">
    <property type="component" value="Unassembled WGS sequence"/>
</dbReference>
<dbReference type="SMART" id="SM00895">
    <property type="entry name" value="FCD"/>
    <property type="match status" value="1"/>
</dbReference>
<proteinExistence type="predicted"/>
<dbReference type="CDD" id="cd07377">
    <property type="entry name" value="WHTH_GntR"/>
    <property type="match status" value="1"/>
</dbReference>
<dbReference type="AlphaFoldDB" id="A0A1G6DVD6"/>
<accession>A0A1G6DVD6</accession>
<dbReference type="EMBL" id="FMXQ01000008">
    <property type="protein sequence ID" value="SDB49091.1"/>
    <property type="molecule type" value="Genomic_DNA"/>
</dbReference>
<dbReference type="Gene3D" id="1.20.120.530">
    <property type="entry name" value="GntR ligand-binding domain-like"/>
    <property type="match status" value="1"/>
</dbReference>
<evidence type="ECO:0000259" key="5">
    <source>
        <dbReference type="PROSITE" id="PS50949"/>
    </source>
</evidence>
<keyword evidence="1" id="KW-0805">Transcription regulation</keyword>
<feature type="region of interest" description="Disordered" evidence="4">
    <location>
        <begin position="214"/>
        <end position="236"/>
    </location>
</feature>
<protein>
    <submittedName>
        <fullName evidence="6">DNA-binding transcriptional regulator, GntR family</fullName>
    </submittedName>
</protein>
<keyword evidence="2 6" id="KW-0238">DNA-binding</keyword>
<name>A0A1G6DVD6_9HYPH</name>
<dbReference type="OrthoDB" id="7192778at2"/>
<dbReference type="InterPro" id="IPR036388">
    <property type="entry name" value="WH-like_DNA-bd_sf"/>
</dbReference>
<organism evidence="6 7">
    <name type="scientific">Bauldia litoralis</name>
    <dbReference type="NCBI Taxonomy" id="665467"/>
    <lineage>
        <taxon>Bacteria</taxon>
        <taxon>Pseudomonadati</taxon>
        <taxon>Pseudomonadota</taxon>
        <taxon>Alphaproteobacteria</taxon>
        <taxon>Hyphomicrobiales</taxon>
        <taxon>Kaistiaceae</taxon>
        <taxon>Bauldia</taxon>
    </lineage>
</organism>
<dbReference type="Gene3D" id="1.10.10.10">
    <property type="entry name" value="Winged helix-like DNA-binding domain superfamily/Winged helix DNA-binding domain"/>
    <property type="match status" value="1"/>
</dbReference>
<evidence type="ECO:0000256" key="1">
    <source>
        <dbReference type="ARBA" id="ARBA00023015"/>
    </source>
</evidence>
<dbReference type="SUPFAM" id="SSF46785">
    <property type="entry name" value="Winged helix' DNA-binding domain"/>
    <property type="match status" value="1"/>
</dbReference>
<evidence type="ECO:0000256" key="3">
    <source>
        <dbReference type="ARBA" id="ARBA00023163"/>
    </source>
</evidence>
<dbReference type="STRING" id="665467.SAMN02982931_03833"/>
<dbReference type="InterPro" id="IPR008920">
    <property type="entry name" value="TF_FadR/GntR_C"/>
</dbReference>
<evidence type="ECO:0000256" key="4">
    <source>
        <dbReference type="SAM" id="MobiDB-lite"/>
    </source>
</evidence>
<dbReference type="PANTHER" id="PTHR43537:SF24">
    <property type="entry name" value="GLUCONATE OPERON TRANSCRIPTIONAL REPRESSOR"/>
    <property type="match status" value="1"/>
</dbReference>
<dbReference type="Pfam" id="PF00392">
    <property type="entry name" value="GntR"/>
    <property type="match status" value="1"/>
</dbReference>
<dbReference type="GO" id="GO:0003677">
    <property type="term" value="F:DNA binding"/>
    <property type="evidence" value="ECO:0007669"/>
    <property type="project" value="UniProtKB-KW"/>
</dbReference>
<dbReference type="SMART" id="SM00345">
    <property type="entry name" value="HTH_GNTR"/>
    <property type="match status" value="1"/>
</dbReference>
<evidence type="ECO:0000313" key="7">
    <source>
        <dbReference type="Proteomes" id="UP000199071"/>
    </source>
</evidence>
<keyword evidence="3" id="KW-0804">Transcription</keyword>
<dbReference type="SUPFAM" id="SSF48008">
    <property type="entry name" value="GntR ligand-binding domain-like"/>
    <property type="match status" value="1"/>
</dbReference>
<dbReference type="InterPro" id="IPR036390">
    <property type="entry name" value="WH_DNA-bd_sf"/>
</dbReference>
<dbReference type="Pfam" id="PF07729">
    <property type="entry name" value="FCD"/>
    <property type="match status" value="1"/>
</dbReference>
<dbReference type="RefSeq" id="WP_090878887.1">
    <property type="nucleotide sequence ID" value="NZ_FMXQ01000008.1"/>
</dbReference>
<evidence type="ECO:0000313" key="6">
    <source>
        <dbReference type="EMBL" id="SDB49091.1"/>
    </source>
</evidence>
<keyword evidence="7" id="KW-1185">Reference proteome</keyword>
<dbReference type="GO" id="GO:0003700">
    <property type="term" value="F:DNA-binding transcription factor activity"/>
    <property type="evidence" value="ECO:0007669"/>
    <property type="project" value="InterPro"/>
</dbReference>
<dbReference type="InterPro" id="IPR011711">
    <property type="entry name" value="GntR_C"/>
</dbReference>
<reference evidence="6 7" key="1">
    <citation type="submission" date="2016-10" db="EMBL/GenBank/DDBJ databases">
        <authorList>
            <person name="de Groot N.N."/>
        </authorList>
    </citation>
    <scope>NUCLEOTIDE SEQUENCE [LARGE SCALE GENOMIC DNA]</scope>
    <source>
        <strain evidence="6 7">ATCC 35022</strain>
    </source>
</reference>
<sequence length="236" mass="26108">MSTLTSLKTQERLLDRQAANSIRQQIVNRTMPPGHRLLEAVLARELEVSRGTIRSALMQLSNEGLVRQVAFTKWEVAPASVEEAWELYTLRSALEGLAASLAAQYASPAERDGLSRVFAELEAAANADQREAAADADFKLHKTIVAMSGHKRLIRDHERIILQVRFQMTHIGFAPRETRDLIDDHRDLTEAVLKGDAARAEQLARTHNSAEVKRLLDANARQPSSGTPGANTKKGD</sequence>
<dbReference type="PROSITE" id="PS50949">
    <property type="entry name" value="HTH_GNTR"/>
    <property type="match status" value="1"/>
</dbReference>
<dbReference type="InterPro" id="IPR000524">
    <property type="entry name" value="Tscrpt_reg_HTH_GntR"/>
</dbReference>
<evidence type="ECO:0000256" key="2">
    <source>
        <dbReference type="ARBA" id="ARBA00023125"/>
    </source>
</evidence>
<feature type="compositionally biased region" description="Polar residues" evidence="4">
    <location>
        <begin position="221"/>
        <end position="230"/>
    </location>
</feature>
<feature type="domain" description="HTH gntR-type" evidence="5">
    <location>
        <begin position="12"/>
        <end position="79"/>
    </location>
</feature>